<reference evidence="2" key="1">
    <citation type="submission" date="2019-04" db="EMBL/GenBank/DDBJ databases">
        <title>Draft genome sequence of Pseudonocardiaceae bacterium SL3-2-4.</title>
        <authorList>
            <person name="Ningsih F."/>
            <person name="Yokota A."/>
            <person name="Sakai Y."/>
            <person name="Nanatani K."/>
            <person name="Yabe S."/>
            <person name="Oetari A."/>
            <person name="Sjamsuridzal W."/>
        </authorList>
    </citation>
    <scope>NUCLEOTIDE SEQUENCE [LARGE SCALE GENOMIC DNA]</scope>
    <source>
        <strain evidence="2">SL3-2-4</strain>
    </source>
</reference>
<dbReference type="Pfam" id="PF04673">
    <property type="entry name" value="Cyclase_polyket"/>
    <property type="match status" value="1"/>
</dbReference>
<dbReference type="InterPro" id="IPR006765">
    <property type="entry name" value="Polyketide_synth_cyclase"/>
</dbReference>
<comment type="caution">
    <text evidence="1">The sequence shown here is derived from an EMBL/GenBank/DDBJ whole genome shotgun (WGS) entry which is preliminary data.</text>
</comment>
<accession>A0A4D4JAP3</accession>
<dbReference type="GO" id="GO:0030639">
    <property type="term" value="P:polyketide biosynthetic process"/>
    <property type="evidence" value="ECO:0007669"/>
    <property type="project" value="InterPro"/>
</dbReference>
<organism evidence="1 2">
    <name type="scientific">Gandjariella thermophila</name>
    <dbReference type="NCBI Taxonomy" id="1931992"/>
    <lineage>
        <taxon>Bacteria</taxon>
        <taxon>Bacillati</taxon>
        <taxon>Actinomycetota</taxon>
        <taxon>Actinomycetes</taxon>
        <taxon>Pseudonocardiales</taxon>
        <taxon>Pseudonocardiaceae</taxon>
        <taxon>Gandjariella</taxon>
    </lineage>
</organism>
<keyword evidence="2" id="KW-1185">Reference proteome</keyword>
<proteinExistence type="predicted"/>
<evidence type="ECO:0008006" key="3">
    <source>
        <dbReference type="Google" id="ProtNLM"/>
    </source>
</evidence>
<dbReference type="InterPro" id="IPR038474">
    <property type="entry name" value="Polyketide_synth_cyclase_sf"/>
</dbReference>
<dbReference type="AlphaFoldDB" id="A0A4D4JAP3"/>
<dbReference type="SUPFAM" id="SSF54909">
    <property type="entry name" value="Dimeric alpha+beta barrel"/>
    <property type="match status" value="1"/>
</dbReference>
<gene>
    <name evidence="1" type="ORF">GTS_33710</name>
</gene>
<dbReference type="InterPro" id="IPR011008">
    <property type="entry name" value="Dimeric_a/b-barrel"/>
</dbReference>
<dbReference type="EMBL" id="BJFL01000017">
    <property type="protein sequence ID" value="GDY31738.1"/>
    <property type="molecule type" value="Genomic_DNA"/>
</dbReference>
<evidence type="ECO:0000313" key="2">
    <source>
        <dbReference type="Proteomes" id="UP000298860"/>
    </source>
</evidence>
<evidence type="ECO:0000313" key="1">
    <source>
        <dbReference type="EMBL" id="GDY31738.1"/>
    </source>
</evidence>
<dbReference type="Proteomes" id="UP000298860">
    <property type="component" value="Unassembled WGS sequence"/>
</dbReference>
<dbReference type="Gene3D" id="3.30.70.1090">
    <property type="entry name" value="Dimeric alpha+beta barrel"/>
    <property type="match status" value="1"/>
</dbReference>
<protein>
    <recommendedName>
        <fullName evidence="3">Polyketide synthase</fullName>
    </recommendedName>
</protein>
<dbReference type="RefSeq" id="WP_192909592.1">
    <property type="nucleotide sequence ID" value="NZ_BJFL01000017.1"/>
</dbReference>
<name>A0A4D4JAP3_9PSEU</name>
<sequence>MVRRMNPEDAELVAKIFEEHDQTSLPREIGATRRVLFRFHDLYMHLIEADENIMSRLYEARNHPIFQRTDAQLAKILTPYSPETVDMRDSRAEIFYNWEAR</sequence>